<evidence type="ECO:0000256" key="1">
    <source>
        <dbReference type="ARBA" id="ARBA00022448"/>
    </source>
</evidence>
<dbReference type="Proteomes" id="UP000062160">
    <property type="component" value="Unassembled WGS sequence"/>
</dbReference>
<dbReference type="GO" id="GO:0046961">
    <property type="term" value="F:proton-transporting ATPase activity, rotational mechanism"/>
    <property type="evidence" value="ECO:0007669"/>
    <property type="project" value="InterPro"/>
</dbReference>
<dbReference type="AlphaFoldDB" id="A0A0U9HEW5"/>
<dbReference type="Gene3D" id="1.10.132.50">
    <property type="entry name" value="ATP synthase (C/AC39) subunit, domain 3"/>
    <property type="match status" value="3"/>
</dbReference>
<accession>A0A0U9HEW5</accession>
<dbReference type="PANTHER" id="PTHR38682">
    <property type="entry name" value="V-TYPE ATP SYNTHASE SUBUNIT C"/>
    <property type="match status" value="1"/>
</dbReference>
<sequence>MDKIAIYAAVNTKIRAMEGKFLTESDYETLLEKKSVPEIAFYLRDSTFYGQFLKDLPADKLSRRYIEDILKRNMIINMDKLLHYFRYDYKKFISSFYLKYEIEDLKVLAREIFNNEKFDITERPLSFLGKYSKIEPEKFLKAKTVEELIYATEGSDFFDILKPLLRTKTENLFRFEMLLDAGYFRILENKMKNVSKEDSIILKKWEGMVADLYNIQWIYRGKKFYNISPEELLNYTINFGDKLNFTKRRSMCYTKTLDELYAMAQDAGYGFLFKKEEMSRDIYMERRINRYIYYKLKKLAREYSMSIMQTINYIYSFEFEIRDIISIMESIRYNMQPDQINKFLIKAI</sequence>
<dbReference type="InterPro" id="IPR050873">
    <property type="entry name" value="V-ATPase_V0D/AC39_subunit"/>
</dbReference>
<protein>
    <submittedName>
        <fullName evidence="3">V/A-type H+-transporting ATPase subunit C</fullName>
    </submittedName>
</protein>
<proteinExistence type="predicted"/>
<dbReference type="SUPFAM" id="SSF103486">
    <property type="entry name" value="V-type ATP synthase subunit C"/>
    <property type="match status" value="1"/>
</dbReference>
<keyword evidence="4" id="KW-1185">Reference proteome</keyword>
<evidence type="ECO:0000313" key="4">
    <source>
        <dbReference type="Proteomes" id="UP000062160"/>
    </source>
</evidence>
<evidence type="ECO:0000313" key="3">
    <source>
        <dbReference type="EMBL" id="GAQ25229.1"/>
    </source>
</evidence>
<dbReference type="InterPro" id="IPR044911">
    <property type="entry name" value="V-type_ATPase_csu/dsu_dom_3"/>
</dbReference>
<dbReference type="InterPro" id="IPR002843">
    <property type="entry name" value="ATPase_V0-cplx_csu/dsu"/>
</dbReference>
<keyword evidence="2" id="KW-0406">Ion transport</keyword>
<dbReference type="PANTHER" id="PTHR38682:SF1">
    <property type="entry name" value="V-TYPE ATP SYNTHASE SUBUNIT C"/>
    <property type="match status" value="1"/>
</dbReference>
<keyword evidence="1" id="KW-0813">Transport</keyword>
<evidence type="ECO:0000256" key="2">
    <source>
        <dbReference type="ARBA" id="ARBA00023065"/>
    </source>
</evidence>
<gene>
    <name evidence="3" type="ORF">TSYNT_7247</name>
</gene>
<dbReference type="InterPro" id="IPR036079">
    <property type="entry name" value="ATPase_csu/dsu_sf"/>
</dbReference>
<reference evidence="3" key="1">
    <citation type="journal article" date="2016" name="Genome Announc.">
        <title>Draft Genome Sequence of the Syntrophic Lactate-Degrading Bacterium Tepidanaerobacter syntrophicus JLT.</title>
        <authorList>
            <person name="Matsuura N."/>
            <person name="Ohashi A."/>
            <person name="Tourlousse D.M."/>
            <person name="Sekiguchi Y."/>
        </authorList>
    </citation>
    <scope>NUCLEOTIDE SEQUENCE [LARGE SCALE GENOMIC DNA]</scope>
    <source>
        <strain evidence="3">JL</strain>
    </source>
</reference>
<dbReference type="OrthoDB" id="9816136at2"/>
<name>A0A0U9HEW5_9FIRM</name>
<dbReference type="EMBL" id="DF977001">
    <property type="protein sequence ID" value="GAQ25229.1"/>
    <property type="molecule type" value="Genomic_DNA"/>
</dbReference>
<dbReference type="STRING" id="224999.GCA_001485475_01244"/>
<dbReference type="RefSeq" id="WP_059032632.1">
    <property type="nucleotide sequence ID" value="NZ_DF977001.1"/>
</dbReference>
<dbReference type="Pfam" id="PF01992">
    <property type="entry name" value="vATP-synt_AC39"/>
    <property type="match status" value="1"/>
</dbReference>
<organism evidence="3">
    <name type="scientific">Tepidanaerobacter syntrophicus</name>
    <dbReference type="NCBI Taxonomy" id="224999"/>
    <lineage>
        <taxon>Bacteria</taxon>
        <taxon>Bacillati</taxon>
        <taxon>Bacillota</taxon>
        <taxon>Clostridia</taxon>
        <taxon>Thermosediminibacterales</taxon>
        <taxon>Tepidanaerobacteraceae</taxon>
        <taxon>Tepidanaerobacter</taxon>
    </lineage>
</organism>